<organism evidence="3 4">
    <name type="scientific">Dactylosporangium vinaceum</name>
    <dbReference type="NCBI Taxonomy" id="53362"/>
    <lineage>
        <taxon>Bacteria</taxon>
        <taxon>Bacillati</taxon>
        <taxon>Actinomycetota</taxon>
        <taxon>Actinomycetes</taxon>
        <taxon>Micromonosporales</taxon>
        <taxon>Micromonosporaceae</taxon>
        <taxon>Dactylosporangium</taxon>
    </lineage>
</organism>
<sequence>MSTRRSVVAAAALATVLGSLTLPGSASAAPASSTRHVQKVGTGSYKVTGTGSGEPASISLEIPKQAGPDANDFSRSGRGPSGAHRSLAPARAAGPAGPAVAGGVIRNGPQLLGGFDGLNHRAQRTANNGNQFTLEPPDQALCVGNGHIVEAVNDAFQVYNADGTGQTGVVDLNTFFGYPPVLDRATGVFGPNLTDPTCLFDPATHRFFLVVLTLEQTPDGDLTGDNHLDIAVAADPTGTWNIYRLDVTDDGTNGTPVHPNCPCIGDYPHIGVDANGFYVTTNEYSFFGTEYNSAQIYAFSKRALARGDADVLVTQLDTPGADRGLNGFTVWPAQSPVTSDYERSAGGTEYFLSSNAAEEATGTQDYVSTSIVTWALTNTRSLDSPAPRLGLSNTRVGVQRYSLPPAANQKAGPAPLRECLNDDPCATFLLGAPDPFKPEALSPLDSNDTRMQQVTYTGGRLYGALDTAVTVGGASKAGIGWYIVRPSLRGTSLRADLTAQGQLGLAGNNLTYPAIGVNAAGRGVMAFTLVGDGYFPSAAYSAFDGRTGAGAIYLAKAGLGPQDGFSGYKAVSGDPPRPRWGDYGATAVDGSNIWMASEYIGQTCTLAQYEATPFGSCGGTRTALANWGTRISQVKP</sequence>
<dbReference type="RefSeq" id="WP_223104712.1">
    <property type="nucleotide sequence ID" value="NZ_CP061913.1"/>
</dbReference>
<dbReference type="EMBL" id="JBHMCA010000049">
    <property type="protein sequence ID" value="MFB9446802.1"/>
    <property type="molecule type" value="Genomic_DNA"/>
</dbReference>
<evidence type="ECO:0000313" key="4">
    <source>
        <dbReference type="Proteomes" id="UP001589608"/>
    </source>
</evidence>
<proteinExistence type="predicted"/>
<feature type="signal peptide" evidence="2">
    <location>
        <begin position="1"/>
        <end position="28"/>
    </location>
</feature>
<evidence type="ECO:0000256" key="2">
    <source>
        <dbReference type="SAM" id="SignalP"/>
    </source>
</evidence>
<feature type="region of interest" description="Disordered" evidence="1">
    <location>
        <begin position="24"/>
        <end position="101"/>
    </location>
</feature>
<feature type="compositionally biased region" description="Low complexity" evidence="1">
    <location>
        <begin position="88"/>
        <end position="101"/>
    </location>
</feature>
<accession>A0ABV5MD76</accession>
<dbReference type="Proteomes" id="UP001589608">
    <property type="component" value="Unassembled WGS sequence"/>
</dbReference>
<keyword evidence="4" id="KW-1185">Reference proteome</keyword>
<gene>
    <name evidence="3" type="ORF">ACFFTR_27245</name>
</gene>
<dbReference type="InterPro" id="IPR006311">
    <property type="entry name" value="TAT_signal"/>
</dbReference>
<feature type="compositionally biased region" description="Low complexity" evidence="1">
    <location>
        <begin position="24"/>
        <end position="34"/>
    </location>
</feature>
<reference evidence="3 4" key="1">
    <citation type="submission" date="2024-09" db="EMBL/GenBank/DDBJ databases">
        <authorList>
            <person name="Sun Q."/>
            <person name="Mori K."/>
        </authorList>
    </citation>
    <scope>NUCLEOTIDE SEQUENCE [LARGE SCALE GENOMIC DNA]</scope>
    <source>
        <strain evidence="3 4">JCM 3307</strain>
    </source>
</reference>
<name>A0ABV5MD76_9ACTN</name>
<evidence type="ECO:0000256" key="1">
    <source>
        <dbReference type="SAM" id="MobiDB-lite"/>
    </source>
</evidence>
<protein>
    <submittedName>
        <fullName evidence="3">Uncharacterized protein</fullName>
    </submittedName>
</protein>
<dbReference type="PROSITE" id="PS51318">
    <property type="entry name" value="TAT"/>
    <property type="match status" value="1"/>
</dbReference>
<feature type="chain" id="PRO_5046948348" evidence="2">
    <location>
        <begin position="29"/>
        <end position="636"/>
    </location>
</feature>
<comment type="caution">
    <text evidence="3">The sequence shown here is derived from an EMBL/GenBank/DDBJ whole genome shotgun (WGS) entry which is preliminary data.</text>
</comment>
<evidence type="ECO:0000313" key="3">
    <source>
        <dbReference type="EMBL" id="MFB9446802.1"/>
    </source>
</evidence>
<keyword evidence="2" id="KW-0732">Signal</keyword>